<dbReference type="AlphaFoldDB" id="A0A8D8AEZ3"/>
<feature type="domain" description="Origin recognition complex subunit 5 C-terminal" evidence="5">
    <location>
        <begin position="112"/>
        <end position="152"/>
    </location>
</feature>
<dbReference type="Pfam" id="PF21639">
    <property type="entry name" value="ORC5_lid"/>
    <property type="match status" value="1"/>
</dbReference>
<evidence type="ECO:0000313" key="7">
    <source>
        <dbReference type="EMBL" id="CAG6455105.1"/>
    </source>
</evidence>
<feature type="compositionally biased region" description="Low complexity" evidence="4">
    <location>
        <begin position="144"/>
        <end position="153"/>
    </location>
</feature>
<dbReference type="Pfam" id="PF14630">
    <property type="entry name" value="ORC5_C"/>
    <property type="match status" value="1"/>
</dbReference>
<dbReference type="PANTHER" id="PTHR12705">
    <property type="entry name" value="ORIGIN RECOGNITION COMPLEX SUBUNIT 5"/>
    <property type="match status" value="1"/>
</dbReference>
<dbReference type="InterPro" id="IPR048866">
    <property type="entry name" value="ORC5_lid"/>
</dbReference>
<evidence type="ECO:0000256" key="3">
    <source>
        <dbReference type="ARBA" id="ARBA00023242"/>
    </source>
</evidence>
<keyword evidence="2" id="KW-0235">DNA replication</keyword>
<evidence type="ECO:0000256" key="2">
    <source>
        <dbReference type="ARBA" id="ARBA00022705"/>
    </source>
</evidence>
<protein>
    <submittedName>
        <fullName evidence="7">Origin recognition complex subunit 5</fullName>
    </submittedName>
</protein>
<evidence type="ECO:0000259" key="6">
    <source>
        <dbReference type="Pfam" id="PF21639"/>
    </source>
</evidence>
<evidence type="ECO:0000256" key="4">
    <source>
        <dbReference type="SAM" id="MobiDB-lite"/>
    </source>
</evidence>
<reference evidence="7" key="1">
    <citation type="submission" date="2021-05" db="EMBL/GenBank/DDBJ databases">
        <authorList>
            <person name="Alioto T."/>
            <person name="Alioto T."/>
            <person name="Gomez Garrido J."/>
        </authorList>
    </citation>
    <scope>NUCLEOTIDE SEQUENCE</scope>
</reference>
<dbReference type="GO" id="GO:0003688">
    <property type="term" value="F:DNA replication origin binding"/>
    <property type="evidence" value="ECO:0007669"/>
    <property type="project" value="TreeGrafter"/>
</dbReference>
<proteinExistence type="predicted"/>
<dbReference type="InterPro" id="IPR020796">
    <property type="entry name" value="ORC5"/>
</dbReference>
<sequence length="282" mass="32903">MLTPDFYENYLNIFLNVFFKVCRDLKELQLVALECFHKYCEPVLDGTTAADDVTRLWRNISKTMKLALGTIYMRMENVNQELLRPITVDDQTSSESVEQMQTMKRLVQTLELPFYAKFLLIAAYLASHNAAKEDKRLFMNITASKRSASSRSTQRPRCRRRWPPSWDRRRSPSTGCWPFLRHSGREGRPDVQLVGANLNADSSQVPELCLQRGNHHGRQRATSVHRRNGLYRAHRQDGRLQRETIPVRFLLSSRLRVFVFIKLNLLLFSINIAVNPRCESFR</sequence>
<evidence type="ECO:0000259" key="5">
    <source>
        <dbReference type="Pfam" id="PF14630"/>
    </source>
</evidence>
<dbReference type="GO" id="GO:0005664">
    <property type="term" value="C:nuclear origin of replication recognition complex"/>
    <property type="evidence" value="ECO:0007669"/>
    <property type="project" value="TreeGrafter"/>
</dbReference>
<name>A0A8D8AEZ3_CULPI</name>
<feature type="region of interest" description="Disordered" evidence="4">
    <location>
        <begin position="144"/>
        <end position="171"/>
    </location>
</feature>
<dbReference type="GO" id="GO:0006270">
    <property type="term" value="P:DNA replication initiation"/>
    <property type="evidence" value="ECO:0007669"/>
    <property type="project" value="TreeGrafter"/>
</dbReference>
<dbReference type="EMBL" id="HBUE01027804">
    <property type="protein sequence ID" value="CAG6455105.1"/>
    <property type="molecule type" value="Transcribed_RNA"/>
</dbReference>
<dbReference type="InterPro" id="IPR047088">
    <property type="entry name" value="ORC5_C"/>
</dbReference>
<organism evidence="7">
    <name type="scientific">Culex pipiens</name>
    <name type="common">House mosquito</name>
    <dbReference type="NCBI Taxonomy" id="7175"/>
    <lineage>
        <taxon>Eukaryota</taxon>
        <taxon>Metazoa</taxon>
        <taxon>Ecdysozoa</taxon>
        <taxon>Arthropoda</taxon>
        <taxon>Hexapoda</taxon>
        <taxon>Insecta</taxon>
        <taxon>Pterygota</taxon>
        <taxon>Neoptera</taxon>
        <taxon>Endopterygota</taxon>
        <taxon>Diptera</taxon>
        <taxon>Nematocera</taxon>
        <taxon>Culicoidea</taxon>
        <taxon>Culicidae</taxon>
        <taxon>Culicinae</taxon>
        <taxon>Culicini</taxon>
        <taxon>Culex</taxon>
        <taxon>Culex</taxon>
    </lineage>
</organism>
<keyword evidence="3" id="KW-0539">Nucleus</keyword>
<accession>A0A8D8AEZ3</accession>
<feature type="domain" description="ORC5 lid" evidence="6">
    <location>
        <begin position="7"/>
        <end position="66"/>
    </location>
</feature>
<evidence type="ECO:0000256" key="1">
    <source>
        <dbReference type="ARBA" id="ARBA00004123"/>
    </source>
</evidence>
<dbReference type="PANTHER" id="PTHR12705:SF0">
    <property type="entry name" value="ORIGIN RECOGNITION COMPLEX SUBUNIT 5"/>
    <property type="match status" value="1"/>
</dbReference>
<comment type="subcellular location">
    <subcellularLocation>
        <location evidence="1">Nucleus</location>
    </subcellularLocation>
</comment>